<feature type="signal peptide" evidence="7">
    <location>
        <begin position="1"/>
        <end position="42"/>
    </location>
</feature>
<feature type="active site" description="Charge relay system" evidence="5">
    <location>
        <position position="159"/>
    </location>
</feature>
<dbReference type="Proteomes" id="UP000305881">
    <property type="component" value="Chromosome"/>
</dbReference>
<evidence type="ECO:0000256" key="3">
    <source>
        <dbReference type="ARBA" id="ARBA00022801"/>
    </source>
</evidence>
<dbReference type="PROSITE" id="PS00137">
    <property type="entry name" value="SUBTILASE_HIS"/>
    <property type="match status" value="1"/>
</dbReference>
<accession>A0A4V1IJF0</accession>
<evidence type="ECO:0000256" key="7">
    <source>
        <dbReference type="SAM" id="SignalP"/>
    </source>
</evidence>
<dbReference type="CDD" id="cd07498">
    <property type="entry name" value="Peptidases_S8_15"/>
    <property type="match status" value="1"/>
</dbReference>
<dbReference type="InterPro" id="IPR015500">
    <property type="entry name" value="Peptidase_S8_subtilisin-rel"/>
</dbReference>
<reference evidence="11" key="1">
    <citation type="journal article" date="2019" name="J. Bacteriol.">
        <title>A Mutagenic Screen Identifies a TonB-Dependent Receptor Required for the Lanthanide Metal Switch in the Type I Methanotroph 'Methylotuvimicrobium buryatense' 5GB1C.</title>
        <authorList>
            <person name="Groom J.D."/>
            <person name="Ford S.M."/>
            <person name="Pesesky M.W."/>
            <person name="Lidstrom M.E."/>
        </authorList>
    </citation>
    <scope>NUCLEOTIDE SEQUENCE [LARGE SCALE GENOMIC DNA]</scope>
    <source>
        <strain evidence="11">5GB1C</strain>
    </source>
</reference>
<dbReference type="AlphaFoldDB" id="A0A4V1IJF0"/>
<evidence type="ECO:0000313" key="11">
    <source>
        <dbReference type="Proteomes" id="UP000305881"/>
    </source>
</evidence>
<keyword evidence="4 5" id="KW-0720">Serine protease</keyword>
<evidence type="ECO:0000259" key="8">
    <source>
        <dbReference type="Pfam" id="PF00082"/>
    </source>
</evidence>
<dbReference type="STRING" id="675511.GCA_000341735_02586"/>
<dbReference type="InterPro" id="IPR022398">
    <property type="entry name" value="Peptidase_S8_His-AS"/>
</dbReference>
<feature type="domain" description="Fervidolysin-like N-terminal prodomain" evidence="9">
    <location>
        <begin position="45"/>
        <end position="114"/>
    </location>
</feature>
<evidence type="ECO:0000259" key="9">
    <source>
        <dbReference type="Pfam" id="PF22148"/>
    </source>
</evidence>
<dbReference type="InterPro" id="IPR036852">
    <property type="entry name" value="Peptidase_S8/S53_dom_sf"/>
</dbReference>
<evidence type="ECO:0000313" key="10">
    <source>
        <dbReference type="EMBL" id="QCW81175.1"/>
    </source>
</evidence>
<proteinExistence type="inferred from homology"/>
<dbReference type="Pfam" id="PF17957">
    <property type="entry name" value="Big_7"/>
    <property type="match status" value="2"/>
</dbReference>
<dbReference type="KEGG" id="mbur:EQU24_02085"/>
<feature type="chain" id="PRO_5020677788" evidence="7">
    <location>
        <begin position="43"/>
        <end position="611"/>
    </location>
</feature>
<evidence type="ECO:0000256" key="4">
    <source>
        <dbReference type="ARBA" id="ARBA00022825"/>
    </source>
</evidence>
<protein>
    <submittedName>
        <fullName evidence="10">Peptidase S8</fullName>
    </submittedName>
</protein>
<dbReference type="PROSITE" id="PS00138">
    <property type="entry name" value="SUBTILASE_SER"/>
    <property type="match status" value="1"/>
</dbReference>
<dbReference type="InterPro" id="IPR034054">
    <property type="entry name" value="Pep_S8_PrcA"/>
</dbReference>
<keyword evidence="11" id="KW-1185">Reference proteome</keyword>
<dbReference type="Pfam" id="PF22148">
    <property type="entry name" value="Fervidolysin_NPro-like"/>
    <property type="match status" value="1"/>
</dbReference>
<comment type="similarity">
    <text evidence="1 5 6">Belongs to the peptidase S8 family.</text>
</comment>
<dbReference type="PANTHER" id="PTHR43806">
    <property type="entry name" value="PEPTIDASE S8"/>
    <property type="match status" value="1"/>
</dbReference>
<evidence type="ECO:0000256" key="6">
    <source>
        <dbReference type="RuleBase" id="RU003355"/>
    </source>
</evidence>
<dbReference type="OrthoDB" id="9790784at2"/>
<keyword evidence="3 5" id="KW-0378">Hydrolase</keyword>
<dbReference type="PANTHER" id="PTHR43806:SF11">
    <property type="entry name" value="CEREVISIN-RELATED"/>
    <property type="match status" value="1"/>
</dbReference>
<dbReference type="PIRSF" id="PIRSF037901">
    <property type="entry name" value="Subtilisin_rel_Nmul_A1891"/>
    <property type="match status" value="1"/>
</dbReference>
<dbReference type="SUPFAM" id="SSF52743">
    <property type="entry name" value="Subtilisin-like"/>
    <property type="match status" value="1"/>
</dbReference>
<keyword evidence="2 5" id="KW-0645">Protease</keyword>
<gene>
    <name evidence="10" type="ORF">EQU24_02085</name>
</gene>
<name>A0A4V1IJF0_METBY</name>
<dbReference type="Gene3D" id="2.60.40.10">
    <property type="entry name" value="Immunoglobulins"/>
    <property type="match status" value="2"/>
</dbReference>
<dbReference type="GO" id="GO:0006508">
    <property type="term" value="P:proteolysis"/>
    <property type="evidence" value="ECO:0007669"/>
    <property type="project" value="UniProtKB-KW"/>
</dbReference>
<organism evidence="10 11">
    <name type="scientific">Methylotuvimicrobium buryatense</name>
    <name type="common">Methylomicrobium buryatense</name>
    <dbReference type="NCBI Taxonomy" id="95641"/>
    <lineage>
        <taxon>Bacteria</taxon>
        <taxon>Pseudomonadati</taxon>
        <taxon>Pseudomonadota</taxon>
        <taxon>Gammaproteobacteria</taxon>
        <taxon>Methylococcales</taxon>
        <taxon>Methylococcaceae</taxon>
        <taxon>Methylotuvimicrobium</taxon>
    </lineage>
</organism>
<dbReference type="InterPro" id="IPR017315">
    <property type="entry name" value="Pep_S8A_subtilisin_pbac-2"/>
</dbReference>
<evidence type="ECO:0000256" key="5">
    <source>
        <dbReference type="PROSITE-ProRule" id="PRU01240"/>
    </source>
</evidence>
<dbReference type="PROSITE" id="PS51892">
    <property type="entry name" value="SUBTILASE"/>
    <property type="match status" value="1"/>
</dbReference>
<keyword evidence="7" id="KW-0732">Signal</keyword>
<dbReference type="Gene3D" id="3.40.50.200">
    <property type="entry name" value="Peptidase S8/S53 domain"/>
    <property type="match status" value="1"/>
</dbReference>
<evidence type="ECO:0000256" key="1">
    <source>
        <dbReference type="ARBA" id="ARBA00011073"/>
    </source>
</evidence>
<dbReference type="EMBL" id="CP035467">
    <property type="protein sequence ID" value="QCW81175.1"/>
    <property type="molecule type" value="Genomic_DNA"/>
</dbReference>
<dbReference type="Pfam" id="PF00082">
    <property type="entry name" value="Peptidase_S8"/>
    <property type="match status" value="1"/>
</dbReference>
<feature type="active site" description="Charge relay system" evidence="5">
    <location>
        <position position="192"/>
    </location>
</feature>
<dbReference type="PRINTS" id="PR00723">
    <property type="entry name" value="SUBTILISIN"/>
</dbReference>
<dbReference type="InterPro" id="IPR054399">
    <property type="entry name" value="Fervidolysin-like_N_prodom"/>
</dbReference>
<dbReference type="InterPro" id="IPR000209">
    <property type="entry name" value="Peptidase_S8/S53_dom"/>
</dbReference>
<feature type="domain" description="Peptidase S8/S53" evidence="8">
    <location>
        <begin position="151"/>
        <end position="389"/>
    </location>
</feature>
<dbReference type="InterPro" id="IPR050131">
    <property type="entry name" value="Peptidase_S8_subtilisin-like"/>
</dbReference>
<dbReference type="InterPro" id="IPR013783">
    <property type="entry name" value="Ig-like_fold"/>
</dbReference>
<feature type="active site" description="Charge relay system" evidence="5">
    <location>
        <position position="344"/>
    </location>
</feature>
<dbReference type="InterPro" id="IPR023827">
    <property type="entry name" value="Peptidase_S8_Asp-AS"/>
</dbReference>
<dbReference type="RefSeq" id="WP_017841089.1">
    <property type="nucleotide sequence ID" value="NZ_CP035467.1"/>
</dbReference>
<sequence>MNSNSRRSQKNQNTFKPTQLSKALAAVLIAGVFGGASGTTYAAPDKPWKEGQILVKPKAGLSDIEFDRILKRNNGQGKGAIGNLNVHIVSVPAQAEQAVVRALSRNPHIEFAELDMAVELSFVTPNDPRYGNQWHLPKIQAPTSWSSSKADNTVIAILDTGVDSSHSDLSGKLIPGWNSVDGSGDTSDINGHGTAVAGVAGAATDNANGVAGVAWNAQILPVRISNRSDGAAYFSDIARGLNWAANQGADVANISYGVSNSSAVTNAAQYMRSKNGLVVVAAGNDGIDPGFADNPYMISVSATTSSDAKASWSNYGAFIDVAAPGASIQTTSRGGGYGNWNGTSFSSPVTAGVVALIKGANPTLTPDEVEQILKASADKIAGDFHPYYGHGRVNAAVGVEMAQSMVNVTVDKEAPSVNIFSPTGGSTVSGLVEVEVNATDNVGVSEVTLYANGLYVGTDTTAPYQFSWDSSQIADGSVTLSATAIDAAGNEGVSSDVNVTVKNAIEQVEEVVDEPVEEVIEDIAAPTVAISNPADGSRVTKVVKIDVSAEDDVAVANIRLFINGRMVSSVDGGSLSHNWNTNRESRGTYIIEAIATDTSNKTAKHTITVFK</sequence>
<dbReference type="GO" id="GO:0004252">
    <property type="term" value="F:serine-type endopeptidase activity"/>
    <property type="evidence" value="ECO:0007669"/>
    <property type="project" value="UniProtKB-UniRule"/>
</dbReference>
<evidence type="ECO:0000256" key="2">
    <source>
        <dbReference type="ARBA" id="ARBA00022670"/>
    </source>
</evidence>
<dbReference type="PROSITE" id="PS00136">
    <property type="entry name" value="SUBTILASE_ASP"/>
    <property type="match status" value="1"/>
</dbReference>
<dbReference type="InterPro" id="IPR023828">
    <property type="entry name" value="Peptidase_S8_Ser-AS"/>
</dbReference>